<evidence type="ECO:0000313" key="36">
    <source>
        <dbReference type="EMBL" id="KAG8542819.1"/>
    </source>
</evidence>
<comment type="function">
    <text evidence="19">Broad spectrum monooxygenase that catalyzes the oxygenation of a wide variety of nitrogen- and sulfur-containing compounds including xenobiotics. Catalyzes the S-oxygenation of hypotaurine to produce taurine, an organic osmolyte involved in cell volume regulation as well as a variety of cytoprotective and developmental processes. In vitro, catalyzes the N-oxygenation of trimethylamine (TMA) to produce trimethylamine N-oxide (TMAO) and could therefore participate to the detoxification of this compound that is generated by the action of gut microbiota from dietary precursors such as choline, choline containing compounds, betaine or L-carnitine.</text>
</comment>
<dbReference type="InterPro" id="IPR002257">
    <property type="entry name" value="Flavin_mOase_5"/>
</dbReference>
<keyword evidence="9 33" id="KW-0256">Endoplasmic reticulum</keyword>
<dbReference type="Proteomes" id="UP000824782">
    <property type="component" value="Unassembled WGS sequence"/>
</dbReference>
<comment type="subcellular location">
    <subcellularLocation>
        <location evidence="2">Endoplasmic reticulum membrane</location>
        <topology evidence="2">Single-pass membrane protein</topology>
    </subcellularLocation>
    <subcellularLocation>
        <location evidence="3">Microsome membrane</location>
    </subcellularLocation>
</comment>
<evidence type="ECO:0000256" key="18">
    <source>
        <dbReference type="ARBA" id="ARBA00045722"/>
    </source>
</evidence>
<evidence type="ECO:0000256" key="21">
    <source>
        <dbReference type="ARBA" id="ARBA00047426"/>
    </source>
</evidence>
<evidence type="ECO:0000256" key="2">
    <source>
        <dbReference type="ARBA" id="ARBA00004389"/>
    </source>
</evidence>
<evidence type="ECO:0000256" key="23">
    <source>
        <dbReference type="ARBA" id="ARBA00047855"/>
    </source>
</evidence>
<dbReference type="EMBL" id="WNYA01004407">
    <property type="protein sequence ID" value="KAG8542819.1"/>
    <property type="molecule type" value="Genomic_DNA"/>
</dbReference>
<evidence type="ECO:0000256" key="1">
    <source>
        <dbReference type="ARBA" id="ARBA00001974"/>
    </source>
</evidence>
<evidence type="ECO:0000256" key="26">
    <source>
        <dbReference type="ARBA" id="ARBA00048041"/>
    </source>
</evidence>
<keyword evidence="8 35" id="KW-0812">Transmembrane</keyword>
<evidence type="ECO:0000256" key="32">
    <source>
        <dbReference type="ARBA" id="ARBA00049475"/>
    </source>
</evidence>
<evidence type="ECO:0000256" key="11">
    <source>
        <dbReference type="ARBA" id="ARBA00022848"/>
    </source>
</evidence>
<dbReference type="PRINTS" id="PR00370">
    <property type="entry name" value="FMOXYGENASE"/>
</dbReference>
<gene>
    <name evidence="36" type="ORF">GDO81_026056</name>
</gene>
<comment type="catalytic activity">
    <reaction evidence="20">
        <text>hypotaurine + NADH + O2 + H(+) = taurine + NAD(+) + H2O</text>
        <dbReference type="Rhea" id="RHEA:74111"/>
        <dbReference type="ChEBI" id="CHEBI:15377"/>
        <dbReference type="ChEBI" id="CHEBI:15378"/>
        <dbReference type="ChEBI" id="CHEBI:15379"/>
        <dbReference type="ChEBI" id="CHEBI:57540"/>
        <dbReference type="ChEBI" id="CHEBI:57853"/>
        <dbReference type="ChEBI" id="CHEBI:57945"/>
        <dbReference type="ChEBI" id="CHEBI:507393"/>
        <dbReference type="EC" id="1.14.13.8"/>
    </reaction>
    <physiologicalReaction direction="left-to-right" evidence="20">
        <dbReference type="Rhea" id="RHEA:74112"/>
    </physiologicalReaction>
</comment>
<organism evidence="36 37">
    <name type="scientific">Engystomops pustulosus</name>
    <name type="common">Tungara frog</name>
    <name type="synonym">Physalaemus pustulosus</name>
    <dbReference type="NCBI Taxonomy" id="76066"/>
    <lineage>
        <taxon>Eukaryota</taxon>
        <taxon>Metazoa</taxon>
        <taxon>Chordata</taxon>
        <taxon>Craniata</taxon>
        <taxon>Vertebrata</taxon>
        <taxon>Euteleostomi</taxon>
        <taxon>Amphibia</taxon>
        <taxon>Batrachia</taxon>
        <taxon>Anura</taxon>
        <taxon>Neobatrachia</taxon>
        <taxon>Hyloidea</taxon>
        <taxon>Leptodactylidae</taxon>
        <taxon>Leiuperinae</taxon>
        <taxon>Engystomops</taxon>
    </lineage>
</organism>
<proteinExistence type="inferred from homology"/>
<dbReference type="PRINTS" id="PR01125">
    <property type="entry name" value="FMOXYGENASE5"/>
</dbReference>
<evidence type="ECO:0000256" key="30">
    <source>
        <dbReference type="ARBA" id="ARBA00048990"/>
    </source>
</evidence>
<keyword evidence="16" id="KW-0443">Lipid metabolism</keyword>
<dbReference type="GO" id="GO:0050661">
    <property type="term" value="F:NADP binding"/>
    <property type="evidence" value="ECO:0007669"/>
    <property type="project" value="InterPro"/>
</dbReference>
<evidence type="ECO:0000256" key="9">
    <source>
        <dbReference type="ARBA" id="ARBA00022824"/>
    </source>
</evidence>
<comment type="cofactor">
    <cofactor evidence="1 33 34">
        <name>FAD</name>
        <dbReference type="ChEBI" id="CHEBI:57692"/>
    </cofactor>
</comment>
<dbReference type="GO" id="GO:0006629">
    <property type="term" value="P:lipid metabolic process"/>
    <property type="evidence" value="ECO:0007669"/>
    <property type="project" value="UniProtKB-KW"/>
</dbReference>
<dbReference type="GO" id="GO:0005789">
    <property type="term" value="C:endoplasmic reticulum membrane"/>
    <property type="evidence" value="ECO:0007669"/>
    <property type="project" value="UniProtKB-SubCell"/>
</dbReference>
<dbReference type="PIRSF" id="PIRSF000332">
    <property type="entry name" value="FMO"/>
    <property type="match status" value="1"/>
</dbReference>
<evidence type="ECO:0000256" key="19">
    <source>
        <dbReference type="ARBA" id="ARBA00045957"/>
    </source>
</evidence>
<comment type="catalytic activity">
    <reaction evidence="30">
        <text>heptan-4-one + NADPH + O2 + H(+) = propyl butanoate + NADP(+) + H2O</text>
        <dbReference type="Rhea" id="RHEA:54852"/>
        <dbReference type="ChEBI" id="CHEBI:15377"/>
        <dbReference type="ChEBI" id="CHEBI:15378"/>
        <dbReference type="ChEBI" id="CHEBI:15379"/>
        <dbReference type="ChEBI" id="CHEBI:57783"/>
        <dbReference type="ChEBI" id="CHEBI:58349"/>
        <dbReference type="ChEBI" id="CHEBI:89484"/>
        <dbReference type="ChEBI" id="CHEBI:89719"/>
    </reaction>
    <physiologicalReaction direction="left-to-right" evidence="30">
        <dbReference type="Rhea" id="RHEA:54853"/>
    </physiologicalReaction>
</comment>
<dbReference type="Pfam" id="PF00743">
    <property type="entry name" value="FMO-like"/>
    <property type="match status" value="1"/>
</dbReference>
<keyword evidence="11" id="KW-0492">Microsome</keyword>
<comment type="catalytic activity">
    <reaction evidence="26">
        <text>hypotaurine + NADPH + O2 + H(+) = taurine + NADP(+) + H2O</text>
        <dbReference type="Rhea" id="RHEA:69819"/>
        <dbReference type="ChEBI" id="CHEBI:15377"/>
        <dbReference type="ChEBI" id="CHEBI:15378"/>
        <dbReference type="ChEBI" id="CHEBI:15379"/>
        <dbReference type="ChEBI" id="CHEBI:57783"/>
        <dbReference type="ChEBI" id="CHEBI:57853"/>
        <dbReference type="ChEBI" id="CHEBI:58349"/>
        <dbReference type="ChEBI" id="CHEBI:507393"/>
        <dbReference type="EC" id="1.14.13.8"/>
    </reaction>
    <physiologicalReaction direction="left-to-right" evidence="26">
        <dbReference type="Rhea" id="RHEA:69820"/>
    </physiologicalReaction>
</comment>
<evidence type="ECO:0000256" key="28">
    <source>
        <dbReference type="ARBA" id="ARBA00048459"/>
    </source>
</evidence>
<keyword evidence="14 33" id="KW-0560">Oxidoreductase</keyword>
<evidence type="ECO:0000256" key="14">
    <source>
        <dbReference type="ARBA" id="ARBA00023002"/>
    </source>
</evidence>
<evidence type="ECO:0000256" key="20">
    <source>
        <dbReference type="ARBA" id="ARBA00047338"/>
    </source>
</evidence>
<keyword evidence="15 33" id="KW-0503">Monooxygenase</keyword>
<keyword evidence="13 35" id="KW-1133">Transmembrane helix</keyword>
<comment type="catalytic activity">
    <reaction evidence="22">
        <text>heptan-2-one + NADPH + O2 + H(+) = pentyl acetate + NADP(+) + H2O</text>
        <dbReference type="Rhea" id="RHEA:54836"/>
        <dbReference type="ChEBI" id="CHEBI:5672"/>
        <dbReference type="ChEBI" id="CHEBI:15377"/>
        <dbReference type="ChEBI" id="CHEBI:15378"/>
        <dbReference type="ChEBI" id="CHEBI:15379"/>
        <dbReference type="ChEBI" id="CHEBI:57783"/>
        <dbReference type="ChEBI" id="CHEBI:58349"/>
        <dbReference type="ChEBI" id="CHEBI:87362"/>
    </reaction>
    <physiologicalReaction direction="left-to-right" evidence="22">
        <dbReference type="Rhea" id="RHEA:54837"/>
    </physiologicalReaction>
</comment>
<comment type="catalytic activity">
    <reaction evidence="29">
        <text>(2E)-geranial + NADPH + O2 + H(+) = (1E)-2,6-dimethylhepta-1,5-dien-1-yl formate + NADP(+) + H2O</text>
        <dbReference type="Rhea" id="RHEA:54860"/>
        <dbReference type="ChEBI" id="CHEBI:15377"/>
        <dbReference type="ChEBI" id="CHEBI:15378"/>
        <dbReference type="ChEBI" id="CHEBI:15379"/>
        <dbReference type="ChEBI" id="CHEBI:16980"/>
        <dbReference type="ChEBI" id="CHEBI:57783"/>
        <dbReference type="ChEBI" id="CHEBI:58349"/>
        <dbReference type="ChEBI" id="CHEBI:138375"/>
    </reaction>
    <physiologicalReaction direction="left-to-right" evidence="29">
        <dbReference type="Rhea" id="RHEA:54861"/>
    </physiologicalReaction>
</comment>
<dbReference type="Gene3D" id="3.50.50.60">
    <property type="entry name" value="FAD/NAD(P)-binding domain"/>
    <property type="match status" value="1"/>
</dbReference>
<evidence type="ECO:0000256" key="31">
    <source>
        <dbReference type="ARBA" id="ARBA00049443"/>
    </source>
</evidence>
<dbReference type="FunFam" id="3.50.50.60:FF:000159">
    <property type="entry name" value="Dimethylaniline monooxygenase [N-oxide-forming]"/>
    <property type="match status" value="1"/>
</dbReference>
<evidence type="ECO:0000256" key="6">
    <source>
        <dbReference type="ARBA" id="ARBA00022553"/>
    </source>
</evidence>
<sequence>MQDFGRTILVNRGNSTLLSDNALSVNNSGRDTSTMGKKVAVIGAGASGLVAIKSCLEEGLEPTCFERTEDIGGLWRFKENPEEGRASIYKSVIINTSKEMMSYSDFPIPDDFPNFMHNSKIFQYFKMYAEHFQLIQYIRFKTSVCSVKKRPDFATSGQWEITTEKDGKRESDIFDAVLVCSGHHTEAHIPLETFPGIERFKGRYIHSRDYKNPEEFQGKRVIVIGIGNSGGDIAVELSRTASQVFLSTRRGSWILNRVSDYGYPVDMLHSTRFLNTLKNCAPNFLINHVAQSKLNQRFDHANYGIKPKHGVFSQHPMVNDDLPNRIIAGTVLVKSNVAKFTETDAIFDDETVEKNIDAVIFATGYTFSFPFCEELKVQHNKVSLYKYTFLPELEKQTLAVIGLIQPLGAIMPISELQCRLAARIFTGEKLLPSASDMKEDIRKKKLEMEKRYVCSQRHTIQVDYMDFMDELAELLGVKPNYLNLFLSDPKLAWNIYFGPCTPYQYRLTGPGKWVKARSTILTQWDRTLKPMKTRYVEPSSGFSFLHVIIGLVVLLAVVFFY</sequence>
<comment type="catalytic activity">
    <reaction evidence="25">
        <text>hexan-3-one + NADPH + O2 + H(+) = ethyl butanoate + NADP(+) + H2O</text>
        <dbReference type="Rhea" id="RHEA:54844"/>
        <dbReference type="ChEBI" id="CHEBI:15377"/>
        <dbReference type="ChEBI" id="CHEBI:15378"/>
        <dbReference type="ChEBI" id="CHEBI:15379"/>
        <dbReference type="ChEBI" id="CHEBI:57783"/>
        <dbReference type="ChEBI" id="CHEBI:58349"/>
        <dbReference type="ChEBI" id="CHEBI:88764"/>
        <dbReference type="ChEBI" id="CHEBI:89891"/>
    </reaction>
    <physiologicalReaction direction="left-to-right" evidence="25">
        <dbReference type="Rhea" id="RHEA:54845"/>
    </physiologicalReaction>
</comment>
<evidence type="ECO:0000256" key="17">
    <source>
        <dbReference type="ARBA" id="ARBA00023136"/>
    </source>
</evidence>
<evidence type="ECO:0000256" key="27">
    <source>
        <dbReference type="ARBA" id="ARBA00048088"/>
    </source>
</evidence>
<evidence type="ECO:0000256" key="22">
    <source>
        <dbReference type="ARBA" id="ARBA00047574"/>
    </source>
</evidence>
<evidence type="ECO:0000313" key="37">
    <source>
        <dbReference type="Proteomes" id="UP000824782"/>
    </source>
</evidence>
<evidence type="ECO:0000256" key="5">
    <source>
        <dbReference type="ARBA" id="ARBA00022481"/>
    </source>
</evidence>
<keyword evidence="5" id="KW-0488">Methylation</keyword>
<evidence type="ECO:0000256" key="25">
    <source>
        <dbReference type="ARBA" id="ARBA00047977"/>
    </source>
</evidence>
<dbReference type="GO" id="GO:0016174">
    <property type="term" value="F:NAD(P)H oxidase H2O2-forming activity"/>
    <property type="evidence" value="ECO:0007669"/>
    <property type="project" value="UniProtKB-EC"/>
</dbReference>
<evidence type="ECO:0000256" key="4">
    <source>
        <dbReference type="ARBA" id="ARBA00009183"/>
    </source>
</evidence>
<comment type="catalytic activity">
    <reaction evidence="21">
        <text>hexan-3-one + NADPH + O2 + H(+) = propyl propanoate + NADP(+) + H2O</text>
        <dbReference type="Rhea" id="RHEA:54848"/>
        <dbReference type="ChEBI" id="CHEBI:15377"/>
        <dbReference type="ChEBI" id="CHEBI:15378"/>
        <dbReference type="ChEBI" id="CHEBI:15379"/>
        <dbReference type="ChEBI" id="CHEBI:57783"/>
        <dbReference type="ChEBI" id="CHEBI:58349"/>
        <dbReference type="ChEBI" id="CHEBI:89828"/>
        <dbReference type="ChEBI" id="CHEBI:89891"/>
    </reaction>
    <physiologicalReaction direction="left-to-right" evidence="21">
        <dbReference type="Rhea" id="RHEA:54849"/>
    </physiologicalReaction>
</comment>
<comment type="function">
    <text evidence="18">Acts as a Baeyer-Villiger monooxygenase on a broad range of substrates. Catalyzes the insertion of an oxygen atom into a carbon-carbon bond adjacent to a carbonyl, which converts ketones to esters. Active on diverse carbonyl compounds, whereas soft nucleophiles are mostly non- or poorly reactive. In contrast with other forms of FMO it is non- or poorly active on 'classical' substrates such as drugs, pesticides, and dietary components containing soft nucleophilic heteroatoms. Able to oxidize drug molecules bearing a carbonyl group on an aliphatic chain, such as nabumetone and pentoxifylline. Also, in the absence of substrates, shows slow but yet significant NADPH oxidase activity. Acts as a positive modulator of cholesterol biosynthesis as well as glucose homeostasis, promoting metabolic aging via pleiotropic effects.</text>
</comment>
<dbReference type="SUPFAM" id="SSF51905">
    <property type="entry name" value="FAD/NAD(P)-binding domain"/>
    <property type="match status" value="2"/>
</dbReference>
<protein>
    <recommendedName>
        <fullName evidence="34">Flavin-containing monooxygenase</fullName>
        <ecNumber evidence="34">1.-.-.-</ecNumber>
    </recommendedName>
</protein>
<evidence type="ECO:0000256" key="16">
    <source>
        <dbReference type="ARBA" id="ARBA00023098"/>
    </source>
</evidence>
<comment type="similarity">
    <text evidence="4 33 34">Belongs to the FMO family.</text>
</comment>
<comment type="catalytic activity">
    <reaction evidence="23">
        <text>sulcatone + NADPH + O2 + H(+) = 4-methylpent-3-en-1-yl acetate + NADP(+) + H2O</text>
        <dbReference type="Rhea" id="RHEA:54864"/>
        <dbReference type="ChEBI" id="CHEBI:15377"/>
        <dbReference type="ChEBI" id="CHEBI:15378"/>
        <dbReference type="ChEBI" id="CHEBI:15379"/>
        <dbReference type="ChEBI" id="CHEBI:16310"/>
        <dbReference type="ChEBI" id="CHEBI:57783"/>
        <dbReference type="ChEBI" id="CHEBI:58349"/>
        <dbReference type="ChEBI" id="CHEBI:138373"/>
    </reaction>
    <physiologicalReaction direction="left-to-right" evidence="23">
        <dbReference type="Rhea" id="RHEA:54865"/>
    </physiologicalReaction>
</comment>
<dbReference type="GO" id="GO:0034899">
    <property type="term" value="F:trimethylamine monooxygenase activity"/>
    <property type="evidence" value="ECO:0007669"/>
    <property type="project" value="UniProtKB-EC"/>
</dbReference>
<feature type="transmembrane region" description="Helical" evidence="35">
    <location>
        <begin position="541"/>
        <end position="560"/>
    </location>
</feature>
<keyword evidence="12 33" id="KW-0521">NADP</keyword>
<evidence type="ECO:0000256" key="7">
    <source>
        <dbReference type="ARBA" id="ARBA00022630"/>
    </source>
</evidence>
<dbReference type="GO" id="GO:0050660">
    <property type="term" value="F:flavin adenine dinucleotide binding"/>
    <property type="evidence" value="ECO:0007669"/>
    <property type="project" value="InterPro"/>
</dbReference>
<evidence type="ECO:0000256" key="29">
    <source>
        <dbReference type="ARBA" id="ARBA00048989"/>
    </source>
</evidence>
<comment type="catalytic activity">
    <reaction evidence="32">
        <text>octan-3-one + NADPH + O2 + H(+) = pentyl propanoate + NADP(+) + H2O</text>
        <dbReference type="Rhea" id="RHEA:54840"/>
        <dbReference type="ChEBI" id="CHEBI:15377"/>
        <dbReference type="ChEBI" id="CHEBI:15378"/>
        <dbReference type="ChEBI" id="CHEBI:15379"/>
        <dbReference type="ChEBI" id="CHEBI:57783"/>
        <dbReference type="ChEBI" id="CHEBI:58349"/>
        <dbReference type="ChEBI" id="CHEBI:80946"/>
        <dbReference type="ChEBI" id="CHEBI:87373"/>
    </reaction>
    <physiologicalReaction direction="left-to-right" evidence="32">
        <dbReference type="Rhea" id="RHEA:54841"/>
    </physiologicalReaction>
</comment>
<keyword evidence="17 33" id="KW-0472">Membrane</keyword>
<dbReference type="GO" id="GO:0004499">
    <property type="term" value="F:N,N-dimethylaniline monooxygenase activity"/>
    <property type="evidence" value="ECO:0007669"/>
    <property type="project" value="UniProtKB-UniRule"/>
</dbReference>
<comment type="catalytic activity">
    <reaction evidence="28">
        <text>octan-3-one + NADPH + O2 + H(+) = ethyl hexanoate + NADP(+) + H2O</text>
        <dbReference type="Rhea" id="RHEA:54856"/>
        <dbReference type="ChEBI" id="CHEBI:15377"/>
        <dbReference type="ChEBI" id="CHEBI:15378"/>
        <dbReference type="ChEBI" id="CHEBI:15379"/>
        <dbReference type="ChEBI" id="CHEBI:57783"/>
        <dbReference type="ChEBI" id="CHEBI:58349"/>
        <dbReference type="ChEBI" id="CHEBI:80946"/>
        <dbReference type="ChEBI" id="CHEBI:86055"/>
    </reaction>
    <physiologicalReaction direction="left-to-right" evidence="28">
        <dbReference type="Rhea" id="RHEA:54857"/>
    </physiologicalReaction>
</comment>
<evidence type="ECO:0000256" key="34">
    <source>
        <dbReference type="RuleBase" id="RU361177"/>
    </source>
</evidence>
<comment type="catalytic activity">
    <reaction evidence="24">
        <text>NADPH + O2 + H(+) = H2O2 + NADP(+)</text>
        <dbReference type="Rhea" id="RHEA:11260"/>
        <dbReference type="ChEBI" id="CHEBI:15378"/>
        <dbReference type="ChEBI" id="CHEBI:15379"/>
        <dbReference type="ChEBI" id="CHEBI:16240"/>
        <dbReference type="ChEBI" id="CHEBI:57783"/>
        <dbReference type="ChEBI" id="CHEBI:58349"/>
        <dbReference type="EC" id="1.6.3.1"/>
    </reaction>
    <physiologicalReaction direction="left-to-right" evidence="24">
        <dbReference type="Rhea" id="RHEA:11261"/>
    </physiologicalReaction>
</comment>
<dbReference type="InterPro" id="IPR020946">
    <property type="entry name" value="Flavin_mOase-like"/>
</dbReference>
<evidence type="ECO:0000256" key="12">
    <source>
        <dbReference type="ARBA" id="ARBA00022857"/>
    </source>
</evidence>
<comment type="catalytic activity">
    <reaction evidence="27">
        <text>trimethylamine + NADPH + O2 = trimethylamine N-oxide + NADP(+) + H2O</text>
        <dbReference type="Rhea" id="RHEA:31979"/>
        <dbReference type="ChEBI" id="CHEBI:15377"/>
        <dbReference type="ChEBI" id="CHEBI:15379"/>
        <dbReference type="ChEBI" id="CHEBI:15724"/>
        <dbReference type="ChEBI" id="CHEBI:57783"/>
        <dbReference type="ChEBI" id="CHEBI:58349"/>
        <dbReference type="ChEBI" id="CHEBI:58389"/>
        <dbReference type="EC" id="1.14.13.148"/>
    </reaction>
    <physiologicalReaction direction="left-to-right" evidence="27">
        <dbReference type="Rhea" id="RHEA:31980"/>
    </physiologicalReaction>
</comment>
<evidence type="ECO:0000256" key="33">
    <source>
        <dbReference type="PIRNR" id="PIRNR000332"/>
    </source>
</evidence>
<dbReference type="InterPro" id="IPR000960">
    <property type="entry name" value="Flavin_mOase"/>
</dbReference>
<evidence type="ECO:0000256" key="3">
    <source>
        <dbReference type="ARBA" id="ARBA00004524"/>
    </source>
</evidence>
<name>A0AAV6Z622_ENGPU</name>
<evidence type="ECO:0000256" key="24">
    <source>
        <dbReference type="ARBA" id="ARBA00047864"/>
    </source>
</evidence>
<keyword evidence="10 33" id="KW-0274">FAD</keyword>
<comment type="caution">
    <text evidence="36">The sequence shown here is derived from an EMBL/GenBank/DDBJ whole genome shotgun (WGS) entry which is preliminary data.</text>
</comment>
<evidence type="ECO:0000256" key="10">
    <source>
        <dbReference type="ARBA" id="ARBA00022827"/>
    </source>
</evidence>
<comment type="catalytic activity">
    <reaction evidence="31">
        <text>N,N-dimethylaniline + NADPH + O2 + H(+) = N,N-dimethylaniline N-oxide + NADP(+) + H2O</text>
        <dbReference type="Rhea" id="RHEA:24468"/>
        <dbReference type="ChEBI" id="CHEBI:15377"/>
        <dbReference type="ChEBI" id="CHEBI:15378"/>
        <dbReference type="ChEBI" id="CHEBI:15379"/>
        <dbReference type="ChEBI" id="CHEBI:16269"/>
        <dbReference type="ChEBI" id="CHEBI:17735"/>
        <dbReference type="ChEBI" id="CHEBI:57783"/>
        <dbReference type="ChEBI" id="CHEBI:58349"/>
        <dbReference type="EC" id="1.14.13.8"/>
    </reaction>
    <physiologicalReaction direction="left-to-right" evidence="31">
        <dbReference type="Rhea" id="RHEA:24469"/>
    </physiologicalReaction>
</comment>
<dbReference type="InterPro" id="IPR036188">
    <property type="entry name" value="FAD/NAD-bd_sf"/>
</dbReference>
<dbReference type="PANTHER" id="PTHR23023">
    <property type="entry name" value="DIMETHYLANILINE MONOOXYGENASE"/>
    <property type="match status" value="1"/>
</dbReference>
<keyword evidence="7 33" id="KW-0285">Flavoprotein</keyword>
<evidence type="ECO:0000256" key="13">
    <source>
        <dbReference type="ARBA" id="ARBA00022989"/>
    </source>
</evidence>
<dbReference type="InterPro" id="IPR050346">
    <property type="entry name" value="FMO-like"/>
</dbReference>
<dbReference type="EC" id="1.-.-.-" evidence="34"/>
<keyword evidence="6" id="KW-0597">Phosphoprotein</keyword>
<accession>A0AAV6Z622</accession>
<evidence type="ECO:0000256" key="8">
    <source>
        <dbReference type="ARBA" id="ARBA00022692"/>
    </source>
</evidence>
<evidence type="ECO:0000256" key="35">
    <source>
        <dbReference type="SAM" id="Phobius"/>
    </source>
</evidence>
<evidence type="ECO:0000256" key="15">
    <source>
        <dbReference type="ARBA" id="ARBA00023033"/>
    </source>
</evidence>
<dbReference type="AlphaFoldDB" id="A0AAV6Z622"/>
<reference evidence="36" key="1">
    <citation type="thesis" date="2020" institute="ProQuest LLC" country="789 East Eisenhower Parkway, Ann Arbor, MI, USA">
        <title>Comparative Genomics and Chromosome Evolution.</title>
        <authorList>
            <person name="Mudd A.B."/>
        </authorList>
    </citation>
    <scope>NUCLEOTIDE SEQUENCE</scope>
    <source>
        <strain evidence="36">237g6f4</strain>
        <tissue evidence="36">Blood</tissue>
    </source>
</reference>
<keyword evidence="37" id="KW-1185">Reference proteome</keyword>